<evidence type="ECO:0000313" key="3">
    <source>
        <dbReference type="Proteomes" id="UP000054408"/>
    </source>
</evidence>
<evidence type="ECO:0000256" key="1">
    <source>
        <dbReference type="SAM" id="Phobius"/>
    </source>
</evidence>
<dbReference type="AlphaFoldDB" id="A0A0L0DLL3"/>
<sequence>MPSVCFFETVYPLLTDETFQDFYQYNIPFGMALKLTIMLVVCPARAAGGWRLAAGSSANSGIELSGVTQFLIVKEQVGKAAPEDQRLALSVIHDKPQDGDGGAIAFNFSAPGAGFPYFFEANTGDNTNSNVPPFLVRDDVTHRLDGYFFDNETESGECHWAYAACCTDGASIGPLISPLESVPYEITIKFTELIDAVNVTGANDAASRGDPWSQEVYFRNAPPLQPTHLIRLPTRNGTIYPELRLRPGACAPRPPCDYGCFECQAHPECGWCGATQTCHDRTCDDAFAACPTAEVDATCPTATYCAARDTCEACAVETVCTSCSIFDNSTLSVNTTCIAKDLLNYNFTTCESVNDTLAFCPQDPSVTNSTRGPTNVTQPDTIDISDLIPASAPGESIPVWIFIAIGVAVFVLFAVLVLVIWKLLRVQQEVASIVAFEDTDDIKSNPLFEDNTKDKLNPLYAD</sequence>
<gene>
    <name evidence="2" type="ORF">AMSG_09283</name>
</gene>
<protein>
    <submittedName>
        <fullName evidence="2">Uncharacterized protein</fullName>
    </submittedName>
</protein>
<feature type="transmembrane region" description="Helical" evidence="1">
    <location>
        <begin position="399"/>
        <end position="421"/>
    </location>
</feature>
<evidence type="ECO:0000313" key="2">
    <source>
        <dbReference type="EMBL" id="KNC53199.1"/>
    </source>
</evidence>
<keyword evidence="1" id="KW-0472">Membrane</keyword>
<keyword evidence="1" id="KW-1133">Transmembrane helix</keyword>
<dbReference type="Proteomes" id="UP000054408">
    <property type="component" value="Unassembled WGS sequence"/>
</dbReference>
<name>A0A0L0DLL3_THETB</name>
<keyword evidence="3" id="KW-1185">Reference proteome</keyword>
<dbReference type="GeneID" id="25567776"/>
<organism evidence="2 3">
    <name type="scientific">Thecamonas trahens ATCC 50062</name>
    <dbReference type="NCBI Taxonomy" id="461836"/>
    <lineage>
        <taxon>Eukaryota</taxon>
        <taxon>Apusozoa</taxon>
        <taxon>Apusomonadida</taxon>
        <taxon>Apusomonadidae</taxon>
        <taxon>Thecamonas</taxon>
    </lineage>
</organism>
<keyword evidence="1" id="KW-0812">Transmembrane</keyword>
<dbReference type="RefSeq" id="XP_013754669.1">
    <property type="nucleotide sequence ID" value="XM_013899215.1"/>
</dbReference>
<proteinExistence type="predicted"/>
<dbReference type="EMBL" id="GL349479">
    <property type="protein sequence ID" value="KNC53199.1"/>
    <property type="molecule type" value="Genomic_DNA"/>
</dbReference>
<reference evidence="2 3" key="1">
    <citation type="submission" date="2010-05" db="EMBL/GenBank/DDBJ databases">
        <title>The Genome Sequence of Thecamonas trahens ATCC 50062.</title>
        <authorList>
            <consortium name="The Broad Institute Genome Sequencing Platform"/>
            <person name="Russ C."/>
            <person name="Cuomo C."/>
            <person name="Shea T."/>
            <person name="Young S.K."/>
            <person name="Zeng Q."/>
            <person name="Koehrsen M."/>
            <person name="Haas B."/>
            <person name="Borodovsky M."/>
            <person name="Guigo R."/>
            <person name="Alvarado L."/>
            <person name="Berlin A."/>
            <person name="Bochicchio J."/>
            <person name="Borenstein D."/>
            <person name="Chapman S."/>
            <person name="Chen Z."/>
            <person name="Freedman E."/>
            <person name="Gellesch M."/>
            <person name="Goldberg J."/>
            <person name="Griggs A."/>
            <person name="Gujja S."/>
            <person name="Heilman E."/>
            <person name="Heiman D."/>
            <person name="Hepburn T."/>
            <person name="Howarth C."/>
            <person name="Jen D."/>
            <person name="Larson L."/>
            <person name="Mehta T."/>
            <person name="Park D."/>
            <person name="Pearson M."/>
            <person name="Roberts A."/>
            <person name="Saif S."/>
            <person name="Shenoy N."/>
            <person name="Sisk P."/>
            <person name="Stolte C."/>
            <person name="Sykes S."/>
            <person name="Thomson T."/>
            <person name="Walk T."/>
            <person name="White J."/>
            <person name="Yandava C."/>
            <person name="Burger G."/>
            <person name="Gray M.W."/>
            <person name="Holland P.W.H."/>
            <person name="King N."/>
            <person name="Lang F.B.F."/>
            <person name="Roger A.J."/>
            <person name="Ruiz-Trillo I."/>
            <person name="Lander E."/>
            <person name="Nusbaum C."/>
        </authorList>
    </citation>
    <scope>NUCLEOTIDE SEQUENCE [LARGE SCALE GENOMIC DNA]</scope>
    <source>
        <strain evidence="2 3">ATCC 50062</strain>
    </source>
</reference>
<accession>A0A0L0DLL3</accession>